<keyword evidence="2" id="KW-0812">Transmembrane</keyword>
<dbReference type="OrthoDB" id="609485at2"/>
<dbReference type="EMBL" id="FXSZ01000004">
    <property type="protein sequence ID" value="SMO60013.1"/>
    <property type="molecule type" value="Genomic_DNA"/>
</dbReference>
<dbReference type="GO" id="GO:0015344">
    <property type="term" value="F:siderophore uptake transmembrane transporter activity"/>
    <property type="evidence" value="ECO:0007669"/>
    <property type="project" value="TreeGrafter"/>
</dbReference>
<reference evidence="4 5" key="1">
    <citation type="submission" date="2017-05" db="EMBL/GenBank/DDBJ databases">
        <authorList>
            <person name="Varghese N."/>
            <person name="Submissions S."/>
        </authorList>
    </citation>
    <scope>NUCLEOTIDE SEQUENCE [LARGE SCALE GENOMIC DNA]</scope>
    <source>
        <strain evidence="4 5">DSM 21342</strain>
    </source>
</reference>
<dbReference type="PANTHER" id="PTHR30069:SF29">
    <property type="entry name" value="HEMOGLOBIN AND HEMOGLOBIN-HAPTOGLOBIN-BINDING PROTEIN 1-RELATED"/>
    <property type="match status" value="1"/>
</dbReference>
<keyword evidence="1" id="KW-0732">Signal</keyword>
<dbReference type="SUPFAM" id="SSF49478">
    <property type="entry name" value="Cna protein B-type domain"/>
    <property type="match status" value="1"/>
</dbReference>
<dbReference type="InterPro" id="IPR039426">
    <property type="entry name" value="TonB-dep_rcpt-like"/>
</dbReference>
<dbReference type="InterPro" id="IPR037066">
    <property type="entry name" value="Plug_dom_sf"/>
</dbReference>
<comment type="similarity">
    <text evidence="2">Belongs to the TonB-dependent receptor family.</text>
</comment>
<evidence type="ECO:0000256" key="2">
    <source>
        <dbReference type="PROSITE-ProRule" id="PRU01360"/>
    </source>
</evidence>
<sequence>MKKNLIYTIFLGLLIMLFSATLPPDNGEQLIKKIMDNLANYHEKLPQEKIYLHIDKPYYGSGDNIYFKAYLVHANDNTPSELSKVIYVDMLNAEDKPVERLILKKDHGDFNGSIPLSDSIPEGIYRLRAYTSWMRNFGEDYFYSTNIKIGNARLTNIKPIIDYEFDKTKKNQEVTAIIKFNNERGEPIVGKEVQYEIIMVGRNGLKDKTTTDAQGTIAIRVQNTNHVDFPHKHIKATINYDGLPFTKNFYIPYFAPDIDLQFFPEGGSLVNELPCVVGFKAVDVQGKGADVKGYISDEQGNKIVDFQSSHLGMGKLAFVPKKGHQYKAFIKDKAENVQEVLLPEALDKGLVLSVRSQTDEQIRAVIMANPSFIEEKQRIVVVGLSHGVVHYAASQQVNESVYQFTIPKEQFPTGIAQITVFNSIGQPLAERLVFINRHDQLGFSISTDKANYRPHENVNMKIIVQDPQGKPVQGDFSLAVTDNNVVQVRSDAASILSNLLFTSDLQGHIEDAGYYFDGKEPNAAEDLDVLLLTQGWRRYEWSNIIAGIFPETPYPLELGLVIAGKVKTISDDQPAKNAAVTLFTTKNKQLFQATTTNNDGEFQFTGLDFPDSTRFIIQARNEKGGKAVDIEIFDSFHGASIKKSLIADNIGVELKTYLKANKKEFDFRREKLGYKTVLLSEVVVHSTRLPNNNNAVLKIYSTPDAVITAEDISRSSAIMTGNLLDAIRGRVAGVDVTGNTVTIRGVHTVFGNTSPLVVLDGAEVDVGWLRAVNPIDVESIEFLKGPSAAIYGMRGSNGVIAIYTKRGNFLTGAYSKKGMLSFYPEGYQVVKAFYEPKYNVEKERKDKAPDARTTIYWNGNIKTGKNGEALVSFYTADSPASYTSIIEGLTASGQLGRGIASIRVDNSYSP</sequence>
<keyword evidence="2" id="KW-0472">Membrane</keyword>
<keyword evidence="2" id="KW-0813">Transport</keyword>
<dbReference type="InterPro" id="IPR012910">
    <property type="entry name" value="Plug_dom"/>
</dbReference>
<keyword evidence="5" id="KW-1185">Reference proteome</keyword>
<accession>A0A521CKL7</accession>
<keyword evidence="2" id="KW-0998">Cell outer membrane</keyword>
<protein>
    <submittedName>
        <fullName evidence="4">TonB-dependent outer membrane receptor, SusC/RagA subfamily, signature region</fullName>
    </submittedName>
</protein>
<dbReference type="SUPFAM" id="SSF56935">
    <property type="entry name" value="Porins"/>
    <property type="match status" value="1"/>
</dbReference>
<dbReference type="AlphaFoldDB" id="A0A521CKL7"/>
<evidence type="ECO:0000313" key="5">
    <source>
        <dbReference type="Proteomes" id="UP000315971"/>
    </source>
</evidence>
<comment type="subcellular location">
    <subcellularLocation>
        <location evidence="2">Cell outer membrane</location>
        <topology evidence="2">Multi-pass membrane protein</topology>
    </subcellularLocation>
</comment>
<evidence type="ECO:0000313" key="4">
    <source>
        <dbReference type="EMBL" id="SMO60013.1"/>
    </source>
</evidence>
<evidence type="ECO:0000259" key="3">
    <source>
        <dbReference type="Pfam" id="PF07715"/>
    </source>
</evidence>
<keyword evidence="4" id="KW-0675">Receptor</keyword>
<feature type="domain" description="TonB-dependent receptor plug" evidence="3">
    <location>
        <begin position="705"/>
        <end position="799"/>
    </location>
</feature>
<dbReference type="GO" id="GO:0044718">
    <property type="term" value="P:siderophore transmembrane transport"/>
    <property type="evidence" value="ECO:0007669"/>
    <property type="project" value="TreeGrafter"/>
</dbReference>
<dbReference type="Proteomes" id="UP000315971">
    <property type="component" value="Unassembled WGS sequence"/>
</dbReference>
<dbReference type="RefSeq" id="WP_142603119.1">
    <property type="nucleotide sequence ID" value="NZ_FXSZ01000004.1"/>
</dbReference>
<name>A0A521CKL7_9SPHI</name>
<evidence type="ECO:0000256" key="1">
    <source>
        <dbReference type="ARBA" id="ARBA00022729"/>
    </source>
</evidence>
<dbReference type="Gene3D" id="2.170.130.10">
    <property type="entry name" value="TonB-dependent receptor, plug domain"/>
    <property type="match status" value="1"/>
</dbReference>
<proteinExistence type="inferred from homology"/>
<dbReference type="GO" id="GO:0009279">
    <property type="term" value="C:cell outer membrane"/>
    <property type="evidence" value="ECO:0007669"/>
    <property type="project" value="UniProtKB-SubCell"/>
</dbReference>
<dbReference type="Pfam" id="PF07715">
    <property type="entry name" value="Plug"/>
    <property type="match status" value="1"/>
</dbReference>
<dbReference type="PANTHER" id="PTHR30069">
    <property type="entry name" value="TONB-DEPENDENT OUTER MEMBRANE RECEPTOR"/>
    <property type="match status" value="1"/>
</dbReference>
<keyword evidence="2" id="KW-1134">Transmembrane beta strand</keyword>
<dbReference type="PROSITE" id="PS52016">
    <property type="entry name" value="TONB_DEPENDENT_REC_3"/>
    <property type="match status" value="1"/>
</dbReference>
<organism evidence="4 5">
    <name type="scientific">Solitalea koreensis</name>
    <dbReference type="NCBI Taxonomy" id="543615"/>
    <lineage>
        <taxon>Bacteria</taxon>
        <taxon>Pseudomonadati</taxon>
        <taxon>Bacteroidota</taxon>
        <taxon>Sphingobacteriia</taxon>
        <taxon>Sphingobacteriales</taxon>
        <taxon>Sphingobacteriaceae</taxon>
        <taxon>Solitalea</taxon>
    </lineage>
</organism>
<gene>
    <name evidence="4" type="ORF">SAMN06265350_104157</name>
</gene>
<dbReference type="Gene3D" id="2.60.40.1930">
    <property type="match status" value="2"/>
</dbReference>